<protein>
    <recommendedName>
        <fullName evidence="7">Ribosomal RNA-processing protein 1</fullName>
    </recommendedName>
</protein>
<dbReference type="PANTHER" id="PTHR13026:SF0">
    <property type="entry name" value="RIBOSOMAL RNA PROCESSING 1B"/>
    <property type="match status" value="1"/>
</dbReference>
<organism evidence="5 6">
    <name type="scientific">Pisolithus microcarpus 441</name>
    <dbReference type="NCBI Taxonomy" id="765257"/>
    <lineage>
        <taxon>Eukaryota</taxon>
        <taxon>Fungi</taxon>
        <taxon>Dikarya</taxon>
        <taxon>Basidiomycota</taxon>
        <taxon>Agaricomycotina</taxon>
        <taxon>Agaricomycetes</taxon>
        <taxon>Agaricomycetidae</taxon>
        <taxon>Boletales</taxon>
        <taxon>Sclerodermatineae</taxon>
        <taxon>Pisolithaceae</taxon>
        <taxon>Pisolithus</taxon>
    </lineage>
</organism>
<keyword evidence="3" id="KW-0698">rRNA processing</keyword>
<dbReference type="PANTHER" id="PTHR13026">
    <property type="entry name" value="NNP-1 PROTEIN NOVEL NUCLEAR PROTEIN 1 NOP52"/>
    <property type="match status" value="1"/>
</dbReference>
<gene>
    <name evidence="5" type="ORF">PISMIDRAFT_644766</name>
</gene>
<dbReference type="STRING" id="765257.A0A0C9YYJ3"/>
<reference evidence="6" key="2">
    <citation type="submission" date="2015-01" db="EMBL/GenBank/DDBJ databases">
        <title>Evolutionary Origins and Diversification of the Mycorrhizal Mutualists.</title>
        <authorList>
            <consortium name="DOE Joint Genome Institute"/>
            <consortium name="Mycorrhizal Genomics Consortium"/>
            <person name="Kohler A."/>
            <person name="Kuo A."/>
            <person name="Nagy L.G."/>
            <person name="Floudas D."/>
            <person name="Copeland A."/>
            <person name="Barry K.W."/>
            <person name="Cichocki N."/>
            <person name="Veneault-Fourrey C."/>
            <person name="LaButti K."/>
            <person name="Lindquist E.A."/>
            <person name="Lipzen A."/>
            <person name="Lundell T."/>
            <person name="Morin E."/>
            <person name="Murat C."/>
            <person name="Riley R."/>
            <person name="Ohm R."/>
            <person name="Sun H."/>
            <person name="Tunlid A."/>
            <person name="Henrissat B."/>
            <person name="Grigoriev I.V."/>
            <person name="Hibbett D.S."/>
            <person name="Martin F."/>
        </authorList>
    </citation>
    <scope>NUCLEOTIDE SEQUENCE [LARGE SCALE GENOMIC DNA]</scope>
    <source>
        <strain evidence="6">441</strain>
    </source>
</reference>
<dbReference type="InterPro" id="IPR010301">
    <property type="entry name" value="RRP1"/>
</dbReference>
<dbReference type="HOGENOM" id="CLU_022876_1_0_1"/>
<evidence type="ECO:0000256" key="4">
    <source>
        <dbReference type="ARBA" id="ARBA00023242"/>
    </source>
</evidence>
<dbReference type="Pfam" id="PF05997">
    <property type="entry name" value="Nop52"/>
    <property type="match status" value="1"/>
</dbReference>
<accession>A0A0C9YYJ3</accession>
<comment type="similarity">
    <text evidence="2">Belongs to the RRP1 family.</text>
</comment>
<evidence type="ECO:0000256" key="2">
    <source>
        <dbReference type="ARBA" id="ARBA00006374"/>
    </source>
</evidence>
<proteinExistence type="inferred from homology"/>
<reference evidence="5 6" key="1">
    <citation type="submission" date="2014-04" db="EMBL/GenBank/DDBJ databases">
        <authorList>
            <consortium name="DOE Joint Genome Institute"/>
            <person name="Kuo A."/>
            <person name="Kohler A."/>
            <person name="Costa M.D."/>
            <person name="Nagy L.G."/>
            <person name="Floudas D."/>
            <person name="Copeland A."/>
            <person name="Barry K.W."/>
            <person name="Cichocki N."/>
            <person name="Veneault-Fourrey C."/>
            <person name="LaButti K."/>
            <person name="Lindquist E.A."/>
            <person name="Lipzen A."/>
            <person name="Lundell T."/>
            <person name="Morin E."/>
            <person name="Murat C."/>
            <person name="Sun H."/>
            <person name="Tunlid A."/>
            <person name="Henrissat B."/>
            <person name="Grigoriev I.V."/>
            <person name="Hibbett D.S."/>
            <person name="Martin F."/>
            <person name="Nordberg H.P."/>
            <person name="Cantor M.N."/>
            <person name="Hua S.X."/>
        </authorList>
    </citation>
    <scope>NUCLEOTIDE SEQUENCE [LARGE SCALE GENOMIC DNA]</scope>
    <source>
        <strain evidence="5 6">441</strain>
    </source>
</reference>
<sequence>MSTGIPKEKKTRDKAVKNLAVFLSDDENNEIPDIEMAKLWKGIFYCFWMSDKPLVQQALASELAELLLTIKKVSSSLHFLWGFWTTMVREWHGIDRLRMDKYYLLVRRFLNASFRLLIRAHWDHSALKSYNAILSDSGGPLCPNDIRLPSSLSYHLADIYLEELDKVIASLDSPSPVPLLSLVHPFITLAARTPTSTTYKHLENALFRPLLAVLRPHRTSNPQKRARLSGSPLANIPSAACKHDPSSEGAIDAPTLRQEVLQMLFDIASTESARDSNRRKMHALYRELAEDHDASES</sequence>
<evidence type="ECO:0000256" key="1">
    <source>
        <dbReference type="ARBA" id="ARBA00004123"/>
    </source>
</evidence>
<keyword evidence="6" id="KW-1185">Reference proteome</keyword>
<dbReference type="AlphaFoldDB" id="A0A0C9YYJ3"/>
<comment type="subcellular location">
    <subcellularLocation>
        <location evidence="1">Nucleus</location>
    </subcellularLocation>
</comment>
<evidence type="ECO:0000256" key="3">
    <source>
        <dbReference type="ARBA" id="ARBA00022552"/>
    </source>
</evidence>
<dbReference type="OrthoDB" id="2019504at2759"/>
<dbReference type="EMBL" id="KN833687">
    <property type="protein sequence ID" value="KIK30210.1"/>
    <property type="molecule type" value="Genomic_DNA"/>
</dbReference>
<dbReference type="GO" id="GO:0030688">
    <property type="term" value="C:preribosome, small subunit precursor"/>
    <property type="evidence" value="ECO:0007669"/>
    <property type="project" value="InterPro"/>
</dbReference>
<dbReference type="GO" id="GO:0006364">
    <property type="term" value="P:rRNA processing"/>
    <property type="evidence" value="ECO:0007669"/>
    <property type="project" value="UniProtKB-KW"/>
</dbReference>
<evidence type="ECO:0008006" key="7">
    <source>
        <dbReference type="Google" id="ProtNLM"/>
    </source>
</evidence>
<evidence type="ECO:0000313" key="5">
    <source>
        <dbReference type="EMBL" id="KIK30210.1"/>
    </source>
</evidence>
<evidence type="ECO:0000313" key="6">
    <source>
        <dbReference type="Proteomes" id="UP000054018"/>
    </source>
</evidence>
<dbReference type="GO" id="GO:0005634">
    <property type="term" value="C:nucleus"/>
    <property type="evidence" value="ECO:0007669"/>
    <property type="project" value="UniProtKB-SubCell"/>
</dbReference>
<dbReference type="Proteomes" id="UP000054018">
    <property type="component" value="Unassembled WGS sequence"/>
</dbReference>
<name>A0A0C9YYJ3_9AGAM</name>
<keyword evidence="4" id="KW-0539">Nucleus</keyword>